<dbReference type="Gene3D" id="3.30.70.100">
    <property type="match status" value="1"/>
</dbReference>
<name>A0ABT8RYX6_9BURK</name>
<dbReference type="SUPFAM" id="SSF54975">
    <property type="entry name" value="Acylphosphatase/BLUF domain-like"/>
    <property type="match status" value="1"/>
</dbReference>
<sequence length="131" mass="14677">MPELEEILYCSLLAADQPTHVVGRIVTRARSRNASAGITGLLVFDGMRFCEHIEGPAEPLRALWARLQADPRHTDLRVLHQGSVAARRYQRFEMGLAEVEFEDDLAAIAQLQGDEALHRFIALRPRFDIGG</sequence>
<dbReference type="RefSeq" id="WP_301803216.1">
    <property type="nucleotide sequence ID" value="NZ_JAUJZH010000001.1"/>
</dbReference>
<accession>A0ABT8RYX6</accession>
<evidence type="ECO:0000259" key="1">
    <source>
        <dbReference type="PROSITE" id="PS50925"/>
    </source>
</evidence>
<dbReference type="SMART" id="SM01034">
    <property type="entry name" value="BLUF"/>
    <property type="match status" value="1"/>
</dbReference>
<feature type="domain" description="BLUF" evidence="1">
    <location>
        <begin position="4"/>
        <end position="95"/>
    </location>
</feature>
<evidence type="ECO:0000313" key="2">
    <source>
        <dbReference type="EMBL" id="MDO1531124.1"/>
    </source>
</evidence>
<reference evidence="2" key="1">
    <citation type="submission" date="2023-06" db="EMBL/GenBank/DDBJ databases">
        <authorList>
            <person name="Jiang Y."/>
            <person name="Liu Q."/>
        </authorList>
    </citation>
    <scope>NUCLEOTIDE SEQUENCE</scope>
    <source>
        <strain evidence="2">CGMCC 1.12090</strain>
    </source>
</reference>
<dbReference type="InterPro" id="IPR036046">
    <property type="entry name" value="Acylphosphatase-like_dom_sf"/>
</dbReference>
<dbReference type="Proteomes" id="UP001169027">
    <property type="component" value="Unassembled WGS sequence"/>
</dbReference>
<dbReference type="PROSITE" id="PS50925">
    <property type="entry name" value="BLUF"/>
    <property type="match status" value="1"/>
</dbReference>
<evidence type="ECO:0000313" key="3">
    <source>
        <dbReference type="Proteomes" id="UP001169027"/>
    </source>
</evidence>
<dbReference type="EMBL" id="JAUKVY010000001">
    <property type="protein sequence ID" value="MDO1531124.1"/>
    <property type="molecule type" value="Genomic_DNA"/>
</dbReference>
<proteinExistence type="predicted"/>
<keyword evidence="3" id="KW-1185">Reference proteome</keyword>
<comment type="caution">
    <text evidence="2">The sequence shown here is derived from an EMBL/GenBank/DDBJ whole genome shotgun (WGS) entry which is preliminary data.</text>
</comment>
<dbReference type="Pfam" id="PF04940">
    <property type="entry name" value="BLUF"/>
    <property type="match status" value="1"/>
</dbReference>
<gene>
    <name evidence="2" type="ORF">Q2T77_02400</name>
</gene>
<protein>
    <submittedName>
        <fullName evidence="2">BLUF domain-containing protein</fullName>
    </submittedName>
</protein>
<organism evidence="2 3">
    <name type="scientific">Variovorax ginsengisoli</name>
    <dbReference type="NCBI Taxonomy" id="363844"/>
    <lineage>
        <taxon>Bacteria</taxon>
        <taxon>Pseudomonadati</taxon>
        <taxon>Pseudomonadota</taxon>
        <taxon>Betaproteobacteria</taxon>
        <taxon>Burkholderiales</taxon>
        <taxon>Comamonadaceae</taxon>
        <taxon>Variovorax</taxon>
    </lineage>
</organism>
<dbReference type="InterPro" id="IPR007024">
    <property type="entry name" value="BLUF_domain"/>
</dbReference>